<evidence type="ECO:0000256" key="1">
    <source>
        <dbReference type="ARBA" id="ARBA00006817"/>
    </source>
</evidence>
<accession>A0A3G6N0R3</accession>
<protein>
    <submittedName>
        <fullName evidence="3">SRPBCC domain-containing protein</fullName>
    </submittedName>
</protein>
<sequence>MSSTIVFNQDFRAKSIYVMKIYHAKSAEVWDYFTKPELLDLWWAPKPWVCETDTLNFEEGGVWLYSMNGPEGEKIFSLVKYGEINEHRSFDGVDAFCDADGNVDTKFPQTQWLIGFTGTEEGTKVSVNIHFQSEDDMKKQLEMGFEEGFKMGLNQLEDIFNNLKVE</sequence>
<dbReference type="Proteomes" id="UP000269076">
    <property type="component" value="Chromosome"/>
</dbReference>
<organism evidence="3 4">
    <name type="scientific">Chryseobacterium indoltheticum</name>
    <dbReference type="NCBI Taxonomy" id="254"/>
    <lineage>
        <taxon>Bacteria</taxon>
        <taxon>Pseudomonadati</taxon>
        <taxon>Bacteroidota</taxon>
        <taxon>Flavobacteriia</taxon>
        <taxon>Flavobacteriales</taxon>
        <taxon>Weeksellaceae</taxon>
        <taxon>Chryseobacterium group</taxon>
        <taxon>Chryseobacterium</taxon>
    </lineage>
</organism>
<dbReference type="InterPro" id="IPR013538">
    <property type="entry name" value="ASHA1/2-like_C"/>
</dbReference>
<dbReference type="AlphaFoldDB" id="A0A3G6N0R3"/>
<dbReference type="RefSeq" id="WP_123886310.1">
    <property type="nucleotide sequence ID" value="NZ_CP033928.1"/>
</dbReference>
<dbReference type="EMBL" id="CP033928">
    <property type="protein sequence ID" value="AZA61621.1"/>
    <property type="molecule type" value="Genomic_DNA"/>
</dbReference>
<dbReference type="Pfam" id="PF08327">
    <property type="entry name" value="AHSA1"/>
    <property type="match status" value="1"/>
</dbReference>
<dbReference type="InterPro" id="IPR023393">
    <property type="entry name" value="START-like_dom_sf"/>
</dbReference>
<evidence type="ECO:0000313" key="4">
    <source>
        <dbReference type="Proteomes" id="UP000269076"/>
    </source>
</evidence>
<dbReference type="Gene3D" id="3.30.530.20">
    <property type="match status" value="1"/>
</dbReference>
<reference evidence="3 4" key="1">
    <citation type="submission" date="2018-11" db="EMBL/GenBank/DDBJ databases">
        <title>Proposal to divide the Flavobacteriaceae and reorganize its genera based on Amino Acid Identity values calculated from whole genome sequences.</title>
        <authorList>
            <person name="Nicholson A.C."/>
            <person name="Gulvik C.A."/>
            <person name="Whitney A.M."/>
            <person name="Humrighouse B.W."/>
            <person name="Bell M."/>
            <person name="Holmes B."/>
            <person name="Steigerwalt A."/>
            <person name="Villarma A."/>
            <person name="Sheth M."/>
            <person name="Batra D."/>
            <person name="Pryor J."/>
            <person name="Bernardet J.-F."/>
            <person name="Hugo C."/>
            <person name="Kampfer P."/>
            <person name="Newman J."/>
            <person name="Mcquiston J.R."/>
        </authorList>
    </citation>
    <scope>NUCLEOTIDE SEQUENCE [LARGE SCALE GENOMIC DNA]</scope>
    <source>
        <strain evidence="3 4">G0211</strain>
    </source>
</reference>
<name>A0A3G6N0R3_9FLAO</name>
<comment type="similarity">
    <text evidence="1">Belongs to the AHA1 family.</text>
</comment>
<proteinExistence type="inferred from homology"/>
<gene>
    <name evidence="3" type="ORF">EG340_11475</name>
</gene>
<evidence type="ECO:0000313" key="3">
    <source>
        <dbReference type="EMBL" id="AZA61621.1"/>
    </source>
</evidence>
<dbReference type="SUPFAM" id="SSF55961">
    <property type="entry name" value="Bet v1-like"/>
    <property type="match status" value="1"/>
</dbReference>
<feature type="domain" description="Activator of Hsp90 ATPase homologue 1/2-like C-terminal" evidence="2">
    <location>
        <begin position="24"/>
        <end position="160"/>
    </location>
</feature>
<evidence type="ECO:0000259" key="2">
    <source>
        <dbReference type="Pfam" id="PF08327"/>
    </source>
</evidence>